<feature type="region of interest" description="Disordered" evidence="2">
    <location>
        <begin position="143"/>
        <end position="168"/>
    </location>
</feature>
<feature type="compositionally biased region" description="Basic and acidic residues" evidence="2">
    <location>
        <begin position="147"/>
        <end position="168"/>
    </location>
</feature>
<evidence type="ECO:0000256" key="1">
    <source>
        <dbReference type="ARBA" id="ARBA00022795"/>
    </source>
</evidence>
<dbReference type="Pfam" id="PF05130">
    <property type="entry name" value="FlgN"/>
    <property type="match status" value="1"/>
</dbReference>
<gene>
    <name evidence="3" type="ORF">KS407_09780</name>
</gene>
<protein>
    <submittedName>
        <fullName evidence="3">Flagellar protein FlgN</fullName>
    </submittedName>
</protein>
<evidence type="ECO:0000313" key="4">
    <source>
        <dbReference type="Proteomes" id="UP000790580"/>
    </source>
</evidence>
<proteinExistence type="predicted"/>
<keyword evidence="3" id="KW-0282">Flagellum</keyword>
<evidence type="ECO:0000313" key="3">
    <source>
        <dbReference type="EMBL" id="MBU9721730.1"/>
    </source>
</evidence>
<dbReference type="InterPro" id="IPR007809">
    <property type="entry name" value="FlgN-like"/>
</dbReference>
<sequence>MEKTAQELKTILQTMTALHKKFNDKALEKQEIVKKGDMPGLEKLMKEESVLIQQLRKLESTRHHFVTKMLEEKGIVKEDVTMERIMSFFSEEDQKELGVWQHHLVTEITKLQQQNELNNQLIEESLRFVNISLEAVHPQQQFGNYQRPDEKQDEYRDPGTRSIFDSKA</sequence>
<dbReference type="Proteomes" id="UP000790580">
    <property type="component" value="Unassembled WGS sequence"/>
</dbReference>
<accession>A0ABS6JT32</accession>
<dbReference type="InterPro" id="IPR036679">
    <property type="entry name" value="FlgN-like_sf"/>
</dbReference>
<reference evidence="3 4" key="1">
    <citation type="submission" date="2021-06" db="EMBL/GenBank/DDBJ databases">
        <title>Bacillus sp. RD4P76, an endophyte from a halophyte.</title>
        <authorList>
            <person name="Sun J.-Q."/>
        </authorList>
    </citation>
    <scope>NUCLEOTIDE SEQUENCE [LARGE SCALE GENOMIC DNA]</scope>
    <source>
        <strain evidence="3 4">JCM 17098</strain>
    </source>
</reference>
<dbReference type="RefSeq" id="WP_088076529.1">
    <property type="nucleotide sequence ID" value="NZ_JAHQCR010000043.1"/>
</dbReference>
<organism evidence="3 4">
    <name type="scientific">Evansella alkalicola</name>
    <dbReference type="NCBI Taxonomy" id="745819"/>
    <lineage>
        <taxon>Bacteria</taxon>
        <taxon>Bacillati</taxon>
        <taxon>Bacillota</taxon>
        <taxon>Bacilli</taxon>
        <taxon>Bacillales</taxon>
        <taxon>Bacillaceae</taxon>
        <taxon>Evansella</taxon>
    </lineage>
</organism>
<dbReference type="Gene3D" id="1.20.58.300">
    <property type="entry name" value="FlgN-like"/>
    <property type="match status" value="1"/>
</dbReference>
<keyword evidence="1" id="KW-1005">Bacterial flagellum biogenesis</keyword>
<keyword evidence="3" id="KW-0969">Cilium</keyword>
<evidence type="ECO:0000256" key="2">
    <source>
        <dbReference type="SAM" id="MobiDB-lite"/>
    </source>
</evidence>
<name>A0ABS6JT32_9BACI</name>
<keyword evidence="4" id="KW-1185">Reference proteome</keyword>
<dbReference type="SUPFAM" id="SSF140566">
    <property type="entry name" value="FlgN-like"/>
    <property type="match status" value="1"/>
</dbReference>
<comment type="caution">
    <text evidence="3">The sequence shown here is derived from an EMBL/GenBank/DDBJ whole genome shotgun (WGS) entry which is preliminary data.</text>
</comment>
<dbReference type="EMBL" id="JAHQCR010000043">
    <property type="protein sequence ID" value="MBU9721730.1"/>
    <property type="molecule type" value="Genomic_DNA"/>
</dbReference>
<keyword evidence="3" id="KW-0966">Cell projection</keyword>